<keyword evidence="3" id="KW-1185">Reference proteome</keyword>
<evidence type="ECO:0000313" key="3">
    <source>
        <dbReference type="Proteomes" id="UP001243286"/>
    </source>
</evidence>
<dbReference type="PANTHER" id="PTHR43252">
    <property type="entry name" value="TRANSCRIPTIONAL REGULATOR YQJI"/>
    <property type="match status" value="1"/>
</dbReference>
<comment type="caution">
    <text evidence="2">The sequence shown here is derived from an EMBL/GenBank/DDBJ whole genome shotgun (WGS) entry which is preliminary data.</text>
</comment>
<dbReference type="InterPro" id="IPR036390">
    <property type="entry name" value="WH_DNA-bd_sf"/>
</dbReference>
<dbReference type="PANTHER" id="PTHR43252:SF2">
    <property type="entry name" value="TRANSCRIPTION REGULATOR, PADR-LIKE FAMILY"/>
    <property type="match status" value="1"/>
</dbReference>
<name>A0ABT6R605_9BACL</name>
<proteinExistence type="predicted"/>
<dbReference type="EMBL" id="JASBQV010000038">
    <property type="protein sequence ID" value="MDI3236392.1"/>
    <property type="molecule type" value="Genomic_DNA"/>
</dbReference>
<dbReference type="SUPFAM" id="SSF46785">
    <property type="entry name" value="Winged helix' DNA-binding domain"/>
    <property type="match status" value="1"/>
</dbReference>
<reference evidence="2 3" key="1">
    <citation type="submission" date="2023-04" db="EMBL/GenBank/DDBJ databases">
        <title>Antarctic isolates genomes.</title>
        <authorList>
            <person name="Dimov S.G."/>
        </authorList>
    </citation>
    <scope>NUCLEOTIDE SEQUENCE [LARGE SCALE GENOMIC DNA]</scope>
    <source>
        <strain evidence="2 3">AL19</strain>
    </source>
</reference>
<dbReference type="Pfam" id="PF03551">
    <property type="entry name" value="PadR"/>
    <property type="match status" value="1"/>
</dbReference>
<dbReference type="InterPro" id="IPR005149">
    <property type="entry name" value="Tscrpt_reg_PadR_N"/>
</dbReference>
<organism evidence="2 3">
    <name type="scientific">Exiguobacterium antarcticum</name>
    <dbReference type="NCBI Taxonomy" id="132920"/>
    <lineage>
        <taxon>Bacteria</taxon>
        <taxon>Bacillati</taxon>
        <taxon>Bacillota</taxon>
        <taxon>Bacilli</taxon>
        <taxon>Bacillales</taxon>
        <taxon>Bacillales Family XII. Incertae Sedis</taxon>
        <taxon>Exiguobacterium</taxon>
    </lineage>
</organism>
<gene>
    <name evidence="2" type="ORF">QK289_15360</name>
</gene>
<sequence>MKHTGRHTGAFLLLFLAKGPTYGGDLLQRCEQELPFNPIDSAILYRTLKKLEEEGFVTSILTTSPQNKMVKMYQITLSGRAQLDRFHEDIEQKLQNLLYFQTHYAKQVKSDG</sequence>
<protein>
    <submittedName>
        <fullName evidence="2">PadR family transcriptional regulator</fullName>
    </submittedName>
</protein>
<accession>A0ABT6R605</accession>
<dbReference type="Gene3D" id="1.10.10.10">
    <property type="entry name" value="Winged helix-like DNA-binding domain superfamily/Winged helix DNA-binding domain"/>
    <property type="match status" value="1"/>
</dbReference>
<evidence type="ECO:0000259" key="1">
    <source>
        <dbReference type="Pfam" id="PF03551"/>
    </source>
</evidence>
<dbReference type="RefSeq" id="WP_014969324.1">
    <property type="nucleotide sequence ID" value="NZ_JASBQV010000038.1"/>
</dbReference>
<dbReference type="InterPro" id="IPR036388">
    <property type="entry name" value="WH-like_DNA-bd_sf"/>
</dbReference>
<dbReference type="Proteomes" id="UP001243286">
    <property type="component" value="Unassembled WGS sequence"/>
</dbReference>
<feature type="domain" description="Transcription regulator PadR N-terminal" evidence="1">
    <location>
        <begin position="12"/>
        <end position="84"/>
    </location>
</feature>
<evidence type="ECO:0000313" key="2">
    <source>
        <dbReference type="EMBL" id="MDI3236392.1"/>
    </source>
</evidence>